<dbReference type="Proteomes" id="UP000030752">
    <property type="component" value="Unassembled WGS sequence"/>
</dbReference>
<dbReference type="GeneID" id="19977046"/>
<feature type="compositionally biased region" description="Low complexity" evidence="2">
    <location>
        <begin position="695"/>
        <end position="714"/>
    </location>
</feature>
<keyword evidence="3" id="KW-0472">Membrane</keyword>
<feature type="compositionally biased region" description="Low complexity" evidence="2">
    <location>
        <begin position="779"/>
        <end position="792"/>
    </location>
</feature>
<feature type="region of interest" description="Disordered" evidence="2">
    <location>
        <begin position="682"/>
        <end position="716"/>
    </location>
</feature>
<organism evidence="4 5">
    <name type="scientific">Cyphellophora europaea (strain CBS 101466)</name>
    <name type="common">Phialophora europaea</name>
    <dbReference type="NCBI Taxonomy" id="1220924"/>
    <lineage>
        <taxon>Eukaryota</taxon>
        <taxon>Fungi</taxon>
        <taxon>Dikarya</taxon>
        <taxon>Ascomycota</taxon>
        <taxon>Pezizomycotina</taxon>
        <taxon>Eurotiomycetes</taxon>
        <taxon>Chaetothyriomycetidae</taxon>
        <taxon>Chaetothyriales</taxon>
        <taxon>Cyphellophoraceae</taxon>
        <taxon>Cyphellophora</taxon>
    </lineage>
</organism>
<dbReference type="RefSeq" id="XP_008712602.1">
    <property type="nucleotide sequence ID" value="XM_008714380.1"/>
</dbReference>
<reference evidence="4 5" key="1">
    <citation type="submission" date="2013-03" db="EMBL/GenBank/DDBJ databases">
        <title>The Genome Sequence of Phialophora europaea CBS 101466.</title>
        <authorList>
            <consortium name="The Broad Institute Genomics Platform"/>
            <person name="Cuomo C."/>
            <person name="de Hoog S."/>
            <person name="Gorbushina A."/>
            <person name="Walker B."/>
            <person name="Young S.K."/>
            <person name="Zeng Q."/>
            <person name="Gargeya S."/>
            <person name="Fitzgerald M."/>
            <person name="Haas B."/>
            <person name="Abouelleil A."/>
            <person name="Allen A.W."/>
            <person name="Alvarado L."/>
            <person name="Arachchi H.M."/>
            <person name="Berlin A.M."/>
            <person name="Chapman S.B."/>
            <person name="Gainer-Dewar J."/>
            <person name="Goldberg J."/>
            <person name="Griggs A."/>
            <person name="Gujja S."/>
            <person name="Hansen M."/>
            <person name="Howarth C."/>
            <person name="Imamovic A."/>
            <person name="Ireland A."/>
            <person name="Larimer J."/>
            <person name="McCowan C."/>
            <person name="Murphy C."/>
            <person name="Pearson M."/>
            <person name="Poon T.W."/>
            <person name="Priest M."/>
            <person name="Roberts A."/>
            <person name="Saif S."/>
            <person name="Shea T."/>
            <person name="Sisk P."/>
            <person name="Sykes S."/>
            <person name="Wortman J."/>
            <person name="Nusbaum C."/>
            <person name="Birren B."/>
        </authorList>
    </citation>
    <scope>NUCLEOTIDE SEQUENCE [LARGE SCALE GENOMIC DNA]</scope>
    <source>
        <strain evidence="4 5">CBS 101466</strain>
    </source>
</reference>
<evidence type="ECO:0000256" key="2">
    <source>
        <dbReference type="SAM" id="MobiDB-lite"/>
    </source>
</evidence>
<feature type="region of interest" description="Disordered" evidence="2">
    <location>
        <begin position="147"/>
        <end position="169"/>
    </location>
</feature>
<dbReference type="InParanoid" id="W2S830"/>
<dbReference type="HOGENOM" id="CLU_327055_0_0_1"/>
<dbReference type="OrthoDB" id="185373at2759"/>
<dbReference type="eggNOG" id="ENOG502SDIM">
    <property type="taxonomic scope" value="Eukaryota"/>
</dbReference>
<keyword evidence="3" id="KW-0812">Transmembrane</keyword>
<feature type="region of interest" description="Disordered" evidence="2">
    <location>
        <begin position="728"/>
        <end position="856"/>
    </location>
</feature>
<evidence type="ECO:0000313" key="5">
    <source>
        <dbReference type="Proteomes" id="UP000030752"/>
    </source>
</evidence>
<keyword evidence="5" id="KW-1185">Reference proteome</keyword>
<evidence type="ECO:0000256" key="3">
    <source>
        <dbReference type="SAM" id="Phobius"/>
    </source>
</evidence>
<protein>
    <submittedName>
        <fullName evidence="4">Uncharacterized protein</fullName>
    </submittedName>
</protein>
<gene>
    <name evidence="4" type="ORF">HMPREF1541_09707</name>
</gene>
<feature type="compositionally biased region" description="Low complexity" evidence="2">
    <location>
        <begin position="818"/>
        <end position="832"/>
    </location>
</feature>
<feature type="coiled-coil region" evidence="1">
    <location>
        <begin position="583"/>
        <end position="617"/>
    </location>
</feature>
<accession>W2S830</accession>
<dbReference type="AlphaFoldDB" id="W2S830"/>
<dbReference type="EMBL" id="KB822713">
    <property type="protein sequence ID" value="ETN44832.1"/>
    <property type="molecule type" value="Genomic_DNA"/>
</dbReference>
<proteinExistence type="predicted"/>
<evidence type="ECO:0000256" key="1">
    <source>
        <dbReference type="SAM" id="Coils"/>
    </source>
</evidence>
<feature type="compositionally biased region" description="Basic and acidic residues" evidence="2">
    <location>
        <begin position="763"/>
        <end position="777"/>
    </location>
</feature>
<keyword evidence="3" id="KW-1133">Transmembrane helix</keyword>
<name>W2S830_CYPE1</name>
<feature type="transmembrane region" description="Helical" evidence="3">
    <location>
        <begin position="46"/>
        <end position="65"/>
    </location>
</feature>
<keyword evidence="1" id="KW-0175">Coiled coil</keyword>
<sequence>MRTIWARATRPRASFNPAPRLSVNSLLARRSVAASASRTQIAACDVFALFLGPLLAAAAFADVSWKDKKRKEWESRFAKINQDLELLRAREVELWTRIQYRSVRNGVGQHRRMYSTAAATVVPDQPILNDWMDDSSSNHIELVEDALPPADSSPISPHDRDSSGSEISYPELPLDSSSLHYERLLALRLALQLILQVYTGSNELYPESNRTFIEDNALPEDFGKVVVRLHAVTRELIELDRRRDLAKDGIPFRHTPRPEDRANQRRDIIALGSLFRDGSITTSGLVDRVTQWLLQEGQTPPGPVLYAKLVMLFSFNNLPELARHALQALTNTTYAIDEREICSMLEHSSNLRDVKTFDWVIHQLTSANGVLVSGGQRWEWWRVSGVLLPVPSNQSARLLRALIRCALNFGDPQRAEAYATLESISKDPYMMGFALKAFLQYYARAKDWQLGRKWLRKTYEWIDRWNLEGRTGPNGLSAVLLRIFDLLVACDQRDDQWTLLEAVVAAGVEPPRLDASKGESTARVEFIVRQWQGLINENNPDALTSQSYSSLKEFMSTFHIFTQGDAPRSYPDLSLPPQSSLDVDALKEVNERYEAALARMEAQVSESRRLHEELRLAATRTPAVDPIPQSAAVTQADMSKLFELISRERQTHVRMHREQQEAMKEQEMKIQALQEQLRSVTEEAKKNAAAVKTIPSTSDAPPHTSSPPDSSHQSTLEELHNVATAAYASTASTRGSPPMPQGRISLSGKINGFGSPISETADEASHDTDSDSQRDSGYDSDSSSTSTSMSMSPNTRAPSAARAGKRLYSPPARAKQHASSATNPSTAPSDAAEPTVRILRVRAKPDKKDARATPPYRRVWLDSLPTAESELDGVRRDETA</sequence>
<dbReference type="VEuPathDB" id="FungiDB:HMPREF1541_09707"/>
<evidence type="ECO:0000313" key="4">
    <source>
        <dbReference type="EMBL" id="ETN44832.1"/>
    </source>
</evidence>